<feature type="signal peptide" evidence="1">
    <location>
        <begin position="1"/>
        <end position="19"/>
    </location>
</feature>
<evidence type="ECO:0000313" key="2">
    <source>
        <dbReference type="EMBL" id="AXV07728.1"/>
    </source>
</evidence>
<feature type="chain" id="PRO_5038982442" description="Choice-of-anchor B family protein" evidence="1">
    <location>
        <begin position="20"/>
        <end position="481"/>
    </location>
</feature>
<keyword evidence="3" id="KW-1185">Reference proteome</keyword>
<evidence type="ECO:0008006" key="4">
    <source>
        <dbReference type="Google" id="ProtNLM"/>
    </source>
</evidence>
<proteinExistence type="predicted"/>
<dbReference type="KEGG" id="euz:DVS28_a3049"/>
<accession>A0A346XZT1</accession>
<dbReference type="EMBL" id="CP031165">
    <property type="protein sequence ID" value="AXV07728.1"/>
    <property type="molecule type" value="Genomic_DNA"/>
</dbReference>
<dbReference type="PANTHER" id="PTHR38787">
    <property type="entry name" value="REGULATORY P DOMAIN-CONTAINING PROTEIN"/>
    <property type="match status" value="1"/>
</dbReference>
<dbReference type="PANTHER" id="PTHR38787:SF3">
    <property type="entry name" value="REGULATORY P DOMAIN-CONTAINING PROTEIN"/>
    <property type="match status" value="1"/>
</dbReference>
<dbReference type="Proteomes" id="UP000264006">
    <property type="component" value="Chromosome"/>
</dbReference>
<evidence type="ECO:0000313" key="3">
    <source>
        <dbReference type="Proteomes" id="UP000264006"/>
    </source>
</evidence>
<dbReference type="NCBIfam" id="TIGR04312">
    <property type="entry name" value="choice_anch_B"/>
    <property type="match status" value="1"/>
</dbReference>
<keyword evidence="1" id="KW-0732">Signal</keyword>
<gene>
    <name evidence="2" type="ORF">DVS28_a3049</name>
</gene>
<sequence>MTRRTSTAMLALVALLSIAAINPLQYIDAWTAEARAHGHKLAYAASAEIPTETVSDIPCVNGMAGEFACDGIDLLSFMPSSAFGGAVGDAVASADVLGLISGNSDVWGWTDTLDTEDTVDDQEYAIIGHSQGTAFIRVTDPYNPVYMGSVPNTAAGQLIWHDIKVIDNYALIVSESVPHGVQIFDMTLLRSIPDAVVAPSPLPVTGFYPLSVAQHNVVTNDDTNRAYIVGGGSIVGVDPVCGGGLEILDFVAGATLTPAGCYDTEGYVHDAQCVTYEGPDTDYTGREICLLFAEQEMSIVDVTDAANPTRIGAPLEYNHAYTHQGWFTEDFRYVLMNDELDEQELAEVTHTRTLVVDTSDLDAPTFVGEFQRDGSDGNPVTVSIDHNNYTHDGMAFQSNYESGLRVIDLGSLDRDEDQDGKADWDEIAFFDTYPADDANPGTEFNGTWSSYPYFDSGTIVVSGIGEGIFFLKLQDDVGPAE</sequence>
<dbReference type="RefSeq" id="WP_114592177.1">
    <property type="nucleotide sequence ID" value="NZ_CP031165.1"/>
</dbReference>
<dbReference type="AlphaFoldDB" id="A0A346XZT1"/>
<evidence type="ECO:0000256" key="1">
    <source>
        <dbReference type="SAM" id="SignalP"/>
    </source>
</evidence>
<dbReference type="InterPro" id="IPR027589">
    <property type="entry name" value="Choice_anch_B"/>
</dbReference>
<dbReference type="GO" id="GO:0005576">
    <property type="term" value="C:extracellular region"/>
    <property type="evidence" value="ECO:0007669"/>
    <property type="project" value="TreeGrafter"/>
</dbReference>
<name>A0A346XZT1_9ACTN</name>
<organism evidence="2 3">
    <name type="scientific">Euzebya pacifica</name>
    <dbReference type="NCBI Taxonomy" id="1608957"/>
    <lineage>
        <taxon>Bacteria</taxon>
        <taxon>Bacillati</taxon>
        <taxon>Actinomycetota</taxon>
        <taxon>Nitriliruptoria</taxon>
        <taxon>Euzebyales</taxon>
    </lineage>
</organism>
<protein>
    <recommendedName>
        <fullName evidence="4">Choice-of-anchor B family protein</fullName>
    </recommendedName>
</protein>
<reference evidence="2 3" key="1">
    <citation type="submission" date="2018-09" db="EMBL/GenBank/DDBJ databases">
        <title>Complete genome sequence of Euzebya sp. DY32-46 isolated from seawater of Pacific Ocean.</title>
        <authorList>
            <person name="Xu L."/>
            <person name="Wu Y.-H."/>
            <person name="Xu X.-W."/>
        </authorList>
    </citation>
    <scope>NUCLEOTIDE SEQUENCE [LARGE SCALE GENOMIC DNA]</scope>
    <source>
        <strain evidence="2 3">DY32-46</strain>
    </source>
</reference>
<dbReference type="OrthoDB" id="9815940at2"/>